<comment type="catalytic activity">
    <reaction evidence="8">
        <text>dTMP + ATP = dTDP + ADP</text>
        <dbReference type="Rhea" id="RHEA:13517"/>
        <dbReference type="ChEBI" id="CHEBI:30616"/>
        <dbReference type="ChEBI" id="CHEBI:58369"/>
        <dbReference type="ChEBI" id="CHEBI:63528"/>
        <dbReference type="ChEBI" id="CHEBI:456216"/>
        <dbReference type="EC" id="2.7.4.9"/>
    </reaction>
</comment>
<dbReference type="PANTHER" id="PTHR10344:SF4">
    <property type="entry name" value="UMP-CMP KINASE 2, MITOCHONDRIAL"/>
    <property type="match status" value="1"/>
</dbReference>
<evidence type="ECO:0000256" key="2">
    <source>
        <dbReference type="ARBA" id="ARBA00012980"/>
    </source>
</evidence>
<evidence type="ECO:0000313" key="10">
    <source>
        <dbReference type="EMBL" id="SVE04367.1"/>
    </source>
</evidence>
<dbReference type="GO" id="GO:0005524">
    <property type="term" value="F:ATP binding"/>
    <property type="evidence" value="ECO:0007669"/>
    <property type="project" value="UniProtKB-KW"/>
</dbReference>
<organism evidence="10">
    <name type="scientific">marine metagenome</name>
    <dbReference type="NCBI Taxonomy" id="408172"/>
    <lineage>
        <taxon>unclassified sequences</taxon>
        <taxon>metagenomes</taxon>
        <taxon>ecological metagenomes</taxon>
    </lineage>
</organism>
<comment type="similarity">
    <text evidence="1">Belongs to the thymidylate kinase family.</text>
</comment>
<evidence type="ECO:0000256" key="4">
    <source>
        <dbReference type="ARBA" id="ARBA00022727"/>
    </source>
</evidence>
<evidence type="ECO:0000256" key="6">
    <source>
        <dbReference type="ARBA" id="ARBA00022777"/>
    </source>
</evidence>
<keyword evidence="3" id="KW-0808">Transferase</keyword>
<evidence type="ECO:0000256" key="1">
    <source>
        <dbReference type="ARBA" id="ARBA00009776"/>
    </source>
</evidence>
<proteinExistence type="inferred from homology"/>
<sequence>MSDSVSGSPDQDSAGAMEPVFIDFEGIDGSGKTTLSNRIAQYLIDCGIPVHHARDQGVFRSEISKAIRDLTRDPRFLRMSDVTEFLLYVARDTQMIDEYIRPKLLPGNLVFCDRYLYSAITHSHHARGLSREGVDKVLELAARDLWPDLVVYCDVDPLTSRLRKKIQKVRDKKKA</sequence>
<evidence type="ECO:0000256" key="3">
    <source>
        <dbReference type="ARBA" id="ARBA00022679"/>
    </source>
</evidence>
<dbReference type="InterPro" id="IPR018094">
    <property type="entry name" value="Thymidylate_kinase"/>
</dbReference>
<dbReference type="EMBL" id="UINC01190284">
    <property type="protein sequence ID" value="SVE04367.1"/>
    <property type="molecule type" value="Genomic_DNA"/>
</dbReference>
<feature type="non-terminal residue" evidence="10">
    <location>
        <position position="175"/>
    </location>
</feature>
<evidence type="ECO:0000259" key="9">
    <source>
        <dbReference type="Pfam" id="PF02223"/>
    </source>
</evidence>
<gene>
    <name evidence="10" type="ORF">METZ01_LOCUS457221</name>
</gene>
<dbReference type="PANTHER" id="PTHR10344">
    <property type="entry name" value="THYMIDYLATE KINASE"/>
    <property type="match status" value="1"/>
</dbReference>
<dbReference type="GO" id="GO:0006227">
    <property type="term" value="P:dUDP biosynthetic process"/>
    <property type="evidence" value="ECO:0007669"/>
    <property type="project" value="TreeGrafter"/>
</dbReference>
<dbReference type="AlphaFoldDB" id="A0A383A993"/>
<dbReference type="InterPro" id="IPR039430">
    <property type="entry name" value="Thymidylate_kin-like_dom"/>
</dbReference>
<reference evidence="10" key="1">
    <citation type="submission" date="2018-05" db="EMBL/GenBank/DDBJ databases">
        <authorList>
            <person name="Lanie J.A."/>
            <person name="Ng W.-L."/>
            <person name="Kazmierczak K.M."/>
            <person name="Andrzejewski T.M."/>
            <person name="Davidsen T.M."/>
            <person name="Wayne K.J."/>
            <person name="Tettelin H."/>
            <person name="Glass J.I."/>
            <person name="Rusch D."/>
            <person name="Podicherti R."/>
            <person name="Tsui H.-C.T."/>
            <person name="Winkler M.E."/>
        </authorList>
    </citation>
    <scope>NUCLEOTIDE SEQUENCE</scope>
</reference>
<dbReference type="GO" id="GO:0006235">
    <property type="term" value="P:dTTP biosynthetic process"/>
    <property type="evidence" value="ECO:0007669"/>
    <property type="project" value="TreeGrafter"/>
</dbReference>
<keyword evidence="5" id="KW-0547">Nucleotide-binding</keyword>
<dbReference type="GO" id="GO:0005829">
    <property type="term" value="C:cytosol"/>
    <property type="evidence" value="ECO:0007669"/>
    <property type="project" value="TreeGrafter"/>
</dbReference>
<evidence type="ECO:0000256" key="5">
    <source>
        <dbReference type="ARBA" id="ARBA00022741"/>
    </source>
</evidence>
<dbReference type="GO" id="GO:0004798">
    <property type="term" value="F:dTMP kinase activity"/>
    <property type="evidence" value="ECO:0007669"/>
    <property type="project" value="UniProtKB-EC"/>
</dbReference>
<dbReference type="Gene3D" id="3.40.50.300">
    <property type="entry name" value="P-loop containing nucleotide triphosphate hydrolases"/>
    <property type="match status" value="1"/>
</dbReference>
<dbReference type="CDD" id="cd01672">
    <property type="entry name" value="TMPK"/>
    <property type="match status" value="1"/>
</dbReference>
<dbReference type="SUPFAM" id="SSF52540">
    <property type="entry name" value="P-loop containing nucleoside triphosphate hydrolases"/>
    <property type="match status" value="1"/>
</dbReference>
<dbReference type="NCBIfam" id="TIGR00041">
    <property type="entry name" value="DTMP_kinase"/>
    <property type="match status" value="1"/>
</dbReference>
<keyword evidence="6" id="KW-0418">Kinase</keyword>
<accession>A0A383A993</accession>
<keyword evidence="4" id="KW-0545">Nucleotide biosynthesis</keyword>
<dbReference type="Pfam" id="PF02223">
    <property type="entry name" value="Thymidylate_kin"/>
    <property type="match status" value="1"/>
</dbReference>
<protein>
    <recommendedName>
        <fullName evidence="2">dTMP kinase</fullName>
        <ecNumber evidence="2">2.7.4.9</ecNumber>
    </recommendedName>
</protein>
<evidence type="ECO:0000256" key="7">
    <source>
        <dbReference type="ARBA" id="ARBA00022840"/>
    </source>
</evidence>
<dbReference type="EC" id="2.7.4.9" evidence="2"/>
<keyword evidence="7" id="KW-0067">ATP-binding</keyword>
<dbReference type="InterPro" id="IPR027417">
    <property type="entry name" value="P-loop_NTPase"/>
</dbReference>
<feature type="domain" description="Thymidylate kinase-like" evidence="9">
    <location>
        <begin position="24"/>
        <end position="171"/>
    </location>
</feature>
<dbReference type="GO" id="GO:0006233">
    <property type="term" value="P:dTDP biosynthetic process"/>
    <property type="evidence" value="ECO:0007669"/>
    <property type="project" value="InterPro"/>
</dbReference>
<name>A0A383A993_9ZZZZ</name>
<evidence type="ECO:0000256" key="8">
    <source>
        <dbReference type="ARBA" id="ARBA00048743"/>
    </source>
</evidence>